<dbReference type="OrthoDB" id="7525at10239"/>
<protein>
    <submittedName>
        <fullName evidence="2">GrBNV_gp83-like protein</fullName>
    </submittedName>
</protein>
<accession>A0A2H4UX61</accession>
<keyword evidence="3" id="KW-1185">Reference proteome</keyword>
<dbReference type="EMBL" id="MF966379">
    <property type="protein sequence ID" value="ATZ81508.1"/>
    <property type="molecule type" value="Genomic_DNA"/>
</dbReference>
<evidence type="ECO:0000313" key="2">
    <source>
        <dbReference type="EMBL" id="ATZ81508.1"/>
    </source>
</evidence>
<organism evidence="2">
    <name type="scientific">Drosophila innubila nudivirus</name>
    <dbReference type="NCBI Taxonomy" id="2057187"/>
    <lineage>
        <taxon>Viruses</taxon>
        <taxon>Viruses incertae sedis</taxon>
        <taxon>Naldaviricetes</taxon>
        <taxon>Lefavirales</taxon>
        <taxon>Nudiviridae</taxon>
        <taxon>Alphanudivirus</taxon>
        <taxon>Alphanudivirus droinnubilae</taxon>
    </lineage>
</organism>
<gene>
    <name evidence="2" type="ORF">DiNV_CH01M_ORF26</name>
</gene>
<proteinExistence type="predicted"/>
<feature type="compositionally biased region" description="Basic and acidic residues" evidence="1">
    <location>
        <begin position="372"/>
        <end position="382"/>
    </location>
</feature>
<feature type="compositionally biased region" description="Low complexity" evidence="1">
    <location>
        <begin position="354"/>
        <end position="371"/>
    </location>
</feature>
<evidence type="ECO:0000313" key="3">
    <source>
        <dbReference type="Proteomes" id="UP000290195"/>
    </source>
</evidence>
<sequence length="450" mass="51214">MDSKTETTTATAAVAPKIDASVLEFYRSLQPNCKIPKIENQRVFIEKIDGIVDNFKIPFVSAYVLLNNAYKSEVALRRAKLMKQATQAMKEGKSVKNAGKEVSLKISKFDFVPNNFLNCSSLPIKIAVALFLKPSCTESLKRDFIFSILNDTKKMVTVDDVIAFCHTQCISGIREYIKNVDKLTSTEPQRKNLICGLIESAEILKDRACAKLAICISLNGYVTLLKSYLDLGKLDSIIAFEPLINLYIKESIAKRNQEEERLKLHNQFKIDPKATINDVINGLPPPQSKLSNSTTKSIIFKDDQTYEYYKGSPNYTRDIITTYHNENGRRYRIQTYNDCLYDVIGYTVEVDNNNDQTVTTSNNNSNGQNHQDQQHHQQHVRHELYDRMSWSNRLNLIHFRTKIRIEQADSKELNEYCGGPTDITISWFDDNGTCCSKTIALKKTDNKAGL</sequence>
<name>A0A2H4UX61_9VIRU</name>
<reference evidence="2" key="1">
    <citation type="journal article" date="2018" name="Infect. Genet. Evol.">
        <title>The dynamic evolution of Drosophila innubila Nudivirus.</title>
        <authorList>
            <person name="Hill T."/>
            <person name="Unckless R.L."/>
        </authorList>
    </citation>
    <scope>NUCLEOTIDE SEQUENCE [LARGE SCALE GENOMIC DNA]</scope>
    <source>
        <strain evidence="2">DiNV_CH01M</strain>
    </source>
</reference>
<dbReference type="Proteomes" id="UP000290195">
    <property type="component" value="Segment"/>
</dbReference>
<feature type="region of interest" description="Disordered" evidence="1">
    <location>
        <begin position="354"/>
        <end position="382"/>
    </location>
</feature>
<evidence type="ECO:0000256" key="1">
    <source>
        <dbReference type="SAM" id="MobiDB-lite"/>
    </source>
</evidence>